<dbReference type="EMBL" id="FNDB01000002">
    <property type="protein sequence ID" value="SDG82938.1"/>
    <property type="molecule type" value="Genomic_DNA"/>
</dbReference>
<keyword evidence="1" id="KW-0732">Signal</keyword>
<dbReference type="Gene3D" id="2.160.20.120">
    <property type="match status" value="1"/>
</dbReference>
<dbReference type="RefSeq" id="WP_091255266.1">
    <property type="nucleotide sequence ID" value="NZ_FNDB01000002.1"/>
</dbReference>
<dbReference type="Proteomes" id="UP000199274">
    <property type="component" value="Unassembled WGS sequence"/>
</dbReference>
<evidence type="ECO:0000259" key="2">
    <source>
        <dbReference type="Pfam" id="PF10988"/>
    </source>
</evidence>
<dbReference type="InterPro" id="IPR021255">
    <property type="entry name" value="DUF2807"/>
</dbReference>
<dbReference type="STRING" id="178355.SAMN04488062_102292"/>
<accession>A0A1G7XF97</accession>
<feature type="signal peptide" evidence="1">
    <location>
        <begin position="1"/>
        <end position="19"/>
    </location>
</feature>
<dbReference type="AlphaFoldDB" id="A0A1G7XF97"/>
<evidence type="ECO:0000313" key="4">
    <source>
        <dbReference type="Proteomes" id="UP000199274"/>
    </source>
</evidence>
<organism evidence="3 4">
    <name type="scientific">Flavobacterium omnivorum</name>
    <dbReference type="NCBI Taxonomy" id="178355"/>
    <lineage>
        <taxon>Bacteria</taxon>
        <taxon>Pseudomonadati</taxon>
        <taxon>Bacteroidota</taxon>
        <taxon>Flavobacteriia</taxon>
        <taxon>Flavobacteriales</taxon>
        <taxon>Flavobacteriaceae</taxon>
        <taxon>Flavobacterium</taxon>
    </lineage>
</organism>
<sequence>MKKYTLILMLLLSTALTLAQKKKKIKGSKTVTVEQREVGNFEALVVEDNLEVHLQRGEKTELKIEADDNLHDIISLDLSDNILRIYTTKQATNYKKTIVRVTYTKDLSLITSKDESTVNAIQELLLNTITLKAHDASKLFLNVNTKDFLLQADDKSKTELNLKSENTTIELSKNASLKALVNTTDLKMDMYQKSEATLEGSAINTMLRLDNNALFTGNKFTTKNADITTESYSNCSLFVETAVIIDAANKSEIQLVGAPKIEIRKFADEAKLLKKLK</sequence>
<dbReference type="Pfam" id="PF10988">
    <property type="entry name" value="DUF2807"/>
    <property type="match status" value="1"/>
</dbReference>
<keyword evidence="4" id="KW-1185">Reference proteome</keyword>
<proteinExistence type="predicted"/>
<dbReference type="OrthoDB" id="1419485at2"/>
<gene>
    <name evidence="3" type="ORF">SAMN04488062_102292</name>
</gene>
<evidence type="ECO:0000256" key="1">
    <source>
        <dbReference type="SAM" id="SignalP"/>
    </source>
</evidence>
<protein>
    <submittedName>
        <fullName evidence="3">Putative auto-transporter adhesin, head GIN domain</fullName>
    </submittedName>
</protein>
<evidence type="ECO:0000313" key="3">
    <source>
        <dbReference type="EMBL" id="SDG82938.1"/>
    </source>
</evidence>
<name>A0A1G7XF97_9FLAO</name>
<feature type="domain" description="Putative auto-transporter adhesin head GIN" evidence="2">
    <location>
        <begin position="40"/>
        <end position="179"/>
    </location>
</feature>
<reference evidence="4" key="1">
    <citation type="submission" date="2016-10" db="EMBL/GenBank/DDBJ databases">
        <authorList>
            <person name="Varghese N."/>
            <person name="Submissions S."/>
        </authorList>
    </citation>
    <scope>NUCLEOTIDE SEQUENCE [LARGE SCALE GENOMIC DNA]</scope>
    <source>
        <strain evidence="4">CGMCC 1.2747</strain>
    </source>
</reference>
<feature type="chain" id="PRO_5011678237" evidence="1">
    <location>
        <begin position="20"/>
        <end position="277"/>
    </location>
</feature>